<keyword evidence="6" id="KW-1185">Reference proteome</keyword>
<evidence type="ECO:0000256" key="2">
    <source>
        <dbReference type="ARBA" id="ARBA00022737"/>
    </source>
</evidence>
<dbReference type="AlphaFoldDB" id="A0A316YMR0"/>
<dbReference type="GO" id="GO:0004792">
    <property type="term" value="F:thiosulfate-cyanide sulfurtransferase activity"/>
    <property type="evidence" value="ECO:0007669"/>
    <property type="project" value="TreeGrafter"/>
</dbReference>
<dbReference type="InParanoid" id="A0A316YMR0"/>
<accession>A0A316YMR0</accession>
<dbReference type="PANTHER" id="PTHR11364:SF27">
    <property type="entry name" value="SULFURTRANSFERASE"/>
    <property type="match status" value="1"/>
</dbReference>
<dbReference type="Gene3D" id="3.40.250.10">
    <property type="entry name" value="Rhodanese-like domain"/>
    <property type="match status" value="1"/>
</dbReference>
<dbReference type="InterPro" id="IPR045078">
    <property type="entry name" value="TST/MPST-like"/>
</dbReference>
<dbReference type="GO" id="GO:0005739">
    <property type="term" value="C:mitochondrion"/>
    <property type="evidence" value="ECO:0007669"/>
    <property type="project" value="TreeGrafter"/>
</dbReference>
<dbReference type="STRING" id="215250.A0A316YMR0"/>
<dbReference type="OrthoDB" id="270167at2759"/>
<sequence>MGSRGQTVLDARPAGRFEGTAPEPRPGLSSGHIPSSLSLPFSELLQKHEGGYTTFKEQTELWRTISDAVGGLEGIDKIRQASSAGETAVTATCGSGMTAAVIWAGLHQLGIQASIYDEVRFSMH</sequence>
<evidence type="ECO:0000313" key="6">
    <source>
        <dbReference type="Proteomes" id="UP000245768"/>
    </source>
</evidence>
<evidence type="ECO:0000256" key="1">
    <source>
        <dbReference type="ARBA" id="ARBA00022679"/>
    </source>
</evidence>
<feature type="region of interest" description="Disordered" evidence="3">
    <location>
        <begin position="1"/>
        <end position="34"/>
    </location>
</feature>
<gene>
    <name evidence="5" type="ORF">FA10DRAFT_267638</name>
</gene>
<keyword evidence="2" id="KW-0677">Repeat</keyword>
<keyword evidence="1" id="KW-0808">Transferase</keyword>
<evidence type="ECO:0000313" key="5">
    <source>
        <dbReference type="EMBL" id="PWN89035.1"/>
    </source>
</evidence>
<dbReference type="GeneID" id="37043904"/>
<dbReference type="PANTHER" id="PTHR11364">
    <property type="entry name" value="THIOSULFATE SULFERTANSFERASE"/>
    <property type="match status" value="1"/>
</dbReference>
<evidence type="ECO:0000259" key="4">
    <source>
        <dbReference type="PROSITE" id="PS50206"/>
    </source>
</evidence>
<dbReference type="SUPFAM" id="SSF52821">
    <property type="entry name" value="Rhodanese/Cell cycle control phosphatase"/>
    <property type="match status" value="1"/>
</dbReference>
<evidence type="ECO:0000256" key="3">
    <source>
        <dbReference type="SAM" id="MobiDB-lite"/>
    </source>
</evidence>
<dbReference type="PROSITE" id="PS50206">
    <property type="entry name" value="RHODANESE_3"/>
    <property type="match status" value="1"/>
</dbReference>
<dbReference type="InterPro" id="IPR001763">
    <property type="entry name" value="Rhodanese-like_dom"/>
</dbReference>
<organism evidence="5 6">
    <name type="scientific">Acaromyces ingoldii</name>
    <dbReference type="NCBI Taxonomy" id="215250"/>
    <lineage>
        <taxon>Eukaryota</taxon>
        <taxon>Fungi</taxon>
        <taxon>Dikarya</taxon>
        <taxon>Basidiomycota</taxon>
        <taxon>Ustilaginomycotina</taxon>
        <taxon>Exobasidiomycetes</taxon>
        <taxon>Exobasidiales</taxon>
        <taxon>Cryptobasidiaceae</taxon>
        <taxon>Acaromyces</taxon>
    </lineage>
</organism>
<proteinExistence type="predicted"/>
<protein>
    <recommendedName>
        <fullName evidence="4">Rhodanese domain-containing protein</fullName>
    </recommendedName>
</protein>
<name>A0A316YMR0_9BASI</name>
<dbReference type="EMBL" id="KZ819637">
    <property type="protein sequence ID" value="PWN89035.1"/>
    <property type="molecule type" value="Genomic_DNA"/>
</dbReference>
<reference evidence="5" key="1">
    <citation type="journal article" date="2018" name="Mol. Biol. Evol.">
        <title>Broad Genomic Sampling Reveals a Smut Pathogenic Ancestry of the Fungal Clade Ustilaginomycotina.</title>
        <authorList>
            <person name="Kijpornyongpan T."/>
            <person name="Mondo S.J."/>
            <person name="Barry K."/>
            <person name="Sandor L."/>
            <person name="Lee J."/>
            <person name="Lipzen A."/>
            <person name="Pangilinan J."/>
            <person name="LaButti K."/>
            <person name="Hainaut M."/>
            <person name="Henrissat B."/>
            <person name="Grigoriev I.V."/>
            <person name="Spatafora J.W."/>
            <person name="Aime M.C."/>
        </authorList>
    </citation>
    <scope>NUCLEOTIDE SEQUENCE [LARGE SCALE GENOMIC DNA]</scope>
    <source>
        <strain evidence="5">MCA 4198</strain>
    </source>
</reference>
<dbReference type="InterPro" id="IPR036873">
    <property type="entry name" value="Rhodanese-like_dom_sf"/>
</dbReference>
<feature type="domain" description="Rhodanese" evidence="4">
    <location>
        <begin position="2"/>
        <end position="119"/>
    </location>
</feature>
<dbReference type="RefSeq" id="XP_025376233.1">
    <property type="nucleotide sequence ID" value="XM_025521988.1"/>
</dbReference>
<dbReference type="Proteomes" id="UP000245768">
    <property type="component" value="Unassembled WGS sequence"/>
</dbReference>